<organism evidence="2 3">
    <name type="scientific">Turnera subulata</name>
    <dbReference type="NCBI Taxonomy" id="218843"/>
    <lineage>
        <taxon>Eukaryota</taxon>
        <taxon>Viridiplantae</taxon>
        <taxon>Streptophyta</taxon>
        <taxon>Embryophyta</taxon>
        <taxon>Tracheophyta</taxon>
        <taxon>Spermatophyta</taxon>
        <taxon>Magnoliopsida</taxon>
        <taxon>eudicotyledons</taxon>
        <taxon>Gunneridae</taxon>
        <taxon>Pentapetalae</taxon>
        <taxon>rosids</taxon>
        <taxon>fabids</taxon>
        <taxon>Malpighiales</taxon>
        <taxon>Passifloraceae</taxon>
        <taxon>Turnera</taxon>
    </lineage>
</organism>
<dbReference type="Proteomes" id="UP001141552">
    <property type="component" value="Unassembled WGS sequence"/>
</dbReference>
<keyword evidence="3" id="KW-1185">Reference proteome</keyword>
<evidence type="ECO:0000256" key="1">
    <source>
        <dbReference type="ARBA" id="ARBA00005254"/>
    </source>
</evidence>
<sequence>MIMASSASTSTALSSATPCRLTSSPSSPHALSSLDQNPDTAIIILSSSGDHFCAGIDVKVFSTLTSLSSSYPDTARASEYLRRHVKFLQDAVTGIERCRKPAIAAVRGACISRGSRNGDSGGYGFASEGDGSLLRRLRSWVWFPRFLGPKRSWRKALVFSPRKRKIISSKLVLRLLRYSSYSIDSSQPILCGPNWARAMVRYYRLGRINIHKVKKVKT</sequence>
<accession>A0A9Q0FR03</accession>
<dbReference type="InterPro" id="IPR029045">
    <property type="entry name" value="ClpP/crotonase-like_dom_sf"/>
</dbReference>
<dbReference type="PANTHER" id="PTHR43149">
    <property type="entry name" value="ENOYL-COA HYDRATASE"/>
    <property type="match status" value="1"/>
</dbReference>
<evidence type="ECO:0000313" key="2">
    <source>
        <dbReference type="EMBL" id="KAJ4835085.1"/>
    </source>
</evidence>
<reference evidence="2" key="1">
    <citation type="submission" date="2022-02" db="EMBL/GenBank/DDBJ databases">
        <authorList>
            <person name="Henning P.M."/>
            <person name="McCubbin A.G."/>
            <person name="Shore J.S."/>
        </authorList>
    </citation>
    <scope>NUCLEOTIDE SEQUENCE</scope>
    <source>
        <strain evidence="2">F60SS</strain>
        <tissue evidence="2">Leaves</tissue>
    </source>
</reference>
<dbReference type="AlphaFoldDB" id="A0A9Q0FR03"/>
<dbReference type="InterPro" id="IPR045002">
    <property type="entry name" value="Ech1-like"/>
</dbReference>
<proteinExistence type="inferred from homology"/>
<reference evidence="2" key="2">
    <citation type="journal article" date="2023" name="Plants (Basel)">
        <title>Annotation of the Turnera subulata (Passifloraceae) Draft Genome Reveals the S-Locus Evolved after the Divergence of Turneroideae from Passifloroideae in a Stepwise Manner.</title>
        <authorList>
            <person name="Henning P.M."/>
            <person name="Roalson E.H."/>
            <person name="Mir W."/>
            <person name="McCubbin A.G."/>
            <person name="Shore J.S."/>
        </authorList>
    </citation>
    <scope>NUCLEOTIDE SEQUENCE</scope>
    <source>
        <strain evidence="2">F60SS</strain>
    </source>
</reference>
<dbReference type="GO" id="GO:0005777">
    <property type="term" value="C:peroxisome"/>
    <property type="evidence" value="ECO:0007669"/>
    <property type="project" value="TreeGrafter"/>
</dbReference>
<dbReference type="OrthoDB" id="14970at2759"/>
<name>A0A9Q0FR03_9ROSI</name>
<comment type="caution">
    <text evidence="2">The sequence shown here is derived from an EMBL/GenBank/DDBJ whole genome shotgun (WGS) entry which is preliminary data.</text>
</comment>
<dbReference type="CDD" id="cd06558">
    <property type="entry name" value="crotonase-like"/>
    <property type="match status" value="1"/>
</dbReference>
<dbReference type="GO" id="GO:0051750">
    <property type="term" value="F:delta(3,5)-delta(2,4)-dienoyl-CoA isomerase activity"/>
    <property type="evidence" value="ECO:0007669"/>
    <property type="project" value="TreeGrafter"/>
</dbReference>
<dbReference type="SUPFAM" id="SSF52096">
    <property type="entry name" value="ClpP/crotonase"/>
    <property type="match status" value="1"/>
</dbReference>
<comment type="similarity">
    <text evidence="1">Belongs to the enoyl-CoA hydratase/isomerase family.</text>
</comment>
<gene>
    <name evidence="2" type="ORF">Tsubulata_036946</name>
</gene>
<protein>
    <submittedName>
        <fullName evidence="2">Uncharacterized protein</fullName>
    </submittedName>
</protein>
<dbReference type="PANTHER" id="PTHR43149:SF1">
    <property type="entry name" value="DELTA(3,5)-DELTA(2,4)-DIENOYL-COA ISOMERASE, MITOCHONDRIAL"/>
    <property type="match status" value="1"/>
</dbReference>
<evidence type="ECO:0000313" key="3">
    <source>
        <dbReference type="Proteomes" id="UP001141552"/>
    </source>
</evidence>
<dbReference type="EMBL" id="JAKUCV010004527">
    <property type="protein sequence ID" value="KAJ4835085.1"/>
    <property type="molecule type" value="Genomic_DNA"/>
</dbReference>
<dbReference type="Gene3D" id="3.90.226.10">
    <property type="entry name" value="2-enoyl-CoA Hydratase, Chain A, domain 1"/>
    <property type="match status" value="1"/>
</dbReference>